<accession>A0A5C6END5</accession>
<dbReference type="AlphaFoldDB" id="A0A5C6END5"/>
<comment type="caution">
    <text evidence="3">The sequence shown here is derived from an EMBL/GenBank/DDBJ whole genome shotgun (WGS) entry which is preliminary data.</text>
</comment>
<feature type="compositionally biased region" description="Pro residues" evidence="1">
    <location>
        <begin position="177"/>
        <end position="189"/>
    </location>
</feature>
<sequence>MFEMKFWSSNSTLAGERGSVDSDACGRRQISECRRRWLRRLIATQMLGLGSAAVIGLAGCAPPAPVAEKQMSVGMPTGQSSDPGVLTQTEIQPPPLVGVDRTTAKTVSMRFSPAPDVSTDASEIGARVDVAPEISAKSMTETLESIESIGVADSVGQDAYQDFVLAVQRPKPIAKPVGPPELIPTPVGEPDPKMAKPESPSVEPAAEPIAAPAVPGMKPAEPNVDPNSKQGGSGNPAAPMASVAGNSPVINSKSDPTVSPAIADPKSAGESIGIDGPEDYKTWQQPTVALVFTGQQHGYIEPCGCTGLDRQKGGVARRYTFIDSLAKQGWNLVPMDAGNQVRRFGKQAAIKMQQSARALDEMGYQAVGFGPDDIRLGVGDLLALAAEKEMFVSANVVLFDPEYLPVIKMVEKNGIKIGATSILDPDSMEVAPDDAMQVGDPAETLAAAAKKLAAESPDFSVLLFFGKEENARALVRKVPGFDLVVAAGGYGEPTYQAESIEGSDTRIIVTGDKGMYAGLVGLYSDGPMKYARVPLTHEYADAPEMRAVMKDYQNQLRDLGLGGLGLLPPIKHSSDQKFIGSQACGKCHTNAFDIWESSAHAEATEHLVHPPKERSDISRHFDPECISCHVTGWNPQDNYPYETGYLSLELSPHLTGNGCENCHGPGSGHAAAEQEGADVTIALRDELRDSMKLPLEKAREKCMTCHDLDNSPDFHAPDAFEDVYWPEVEHYGVD</sequence>
<dbReference type="InterPro" id="IPR006179">
    <property type="entry name" value="5_nucleotidase/apyrase"/>
</dbReference>
<evidence type="ECO:0000313" key="4">
    <source>
        <dbReference type="Proteomes" id="UP000317977"/>
    </source>
</evidence>
<dbReference type="Pfam" id="PF13435">
    <property type="entry name" value="Cytochrome_C554"/>
    <property type="match status" value="1"/>
</dbReference>
<gene>
    <name evidence="3" type="primary">pcrC_2</name>
    <name evidence="3" type="ORF">Poly59_42240</name>
</gene>
<feature type="region of interest" description="Disordered" evidence="1">
    <location>
        <begin position="176"/>
        <end position="267"/>
    </location>
</feature>
<dbReference type="InterPro" id="IPR029052">
    <property type="entry name" value="Metallo-depent_PP-like"/>
</dbReference>
<evidence type="ECO:0000259" key="2">
    <source>
        <dbReference type="Pfam" id="PF13435"/>
    </source>
</evidence>
<organism evidence="3 4">
    <name type="scientific">Rubripirellula reticaptiva</name>
    <dbReference type="NCBI Taxonomy" id="2528013"/>
    <lineage>
        <taxon>Bacteria</taxon>
        <taxon>Pseudomonadati</taxon>
        <taxon>Planctomycetota</taxon>
        <taxon>Planctomycetia</taxon>
        <taxon>Pirellulales</taxon>
        <taxon>Pirellulaceae</taxon>
        <taxon>Rubripirellula</taxon>
    </lineage>
</organism>
<feature type="compositionally biased region" description="Low complexity" evidence="1">
    <location>
        <begin position="197"/>
        <end position="215"/>
    </location>
</feature>
<proteinExistence type="predicted"/>
<dbReference type="RefSeq" id="WP_146535836.1">
    <property type="nucleotide sequence ID" value="NZ_SJPX01000004.1"/>
</dbReference>
<dbReference type="OrthoDB" id="9814800at2"/>
<dbReference type="PANTHER" id="PTHR11575:SF24">
    <property type="entry name" value="5'-NUCLEOTIDASE"/>
    <property type="match status" value="1"/>
</dbReference>
<protein>
    <submittedName>
        <fullName evidence="3">Perchlorate reductase subunit gamma</fullName>
    </submittedName>
</protein>
<dbReference type="PANTHER" id="PTHR11575">
    <property type="entry name" value="5'-NUCLEOTIDASE-RELATED"/>
    <property type="match status" value="1"/>
</dbReference>
<evidence type="ECO:0000256" key="1">
    <source>
        <dbReference type="SAM" id="MobiDB-lite"/>
    </source>
</evidence>
<dbReference type="GO" id="GO:0009166">
    <property type="term" value="P:nucleotide catabolic process"/>
    <property type="evidence" value="ECO:0007669"/>
    <property type="project" value="InterPro"/>
</dbReference>
<dbReference type="InterPro" id="IPR036280">
    <property type="entry name" value="Multihaem_cyt_sf"/>
</dbReference>
<keyword evidence="4" id="KW-1185">Reference proteome</keyword>
<dbReference type="Gene3D" id="3.60.21.10">
    <property type="match status" value="1"/>
</dbReference>
<feature type="compositionally biased region" description="Polar residues" evidence="1">
    <location>
        <begin position="244"/>
        <end position="257"/>
    </location>
</feature>
<dbReference type="Proteomes" id="UP000317977">
    <property type="component" value="Unassembled WGS sequence"/>
</dbReference>
<dbReference type="GO" id="GO:0016787">
    <property type="term" value="F:hydrolase activity"/>
    <property type="evidence" value="ECO:0007669"/>
    <property type="project" value="InterPro"/>
</dbReference>
<feature type="domain" description="Cytochrome c-552/4" evidence="2">
    <location>
        <begin position="583"/>
        <end position="664"/>
    </location>
</feature>
<dbReference type="Gene3D" id="1.10.1130.10">
    <property type="entry name" value="Flavocytochrome C3, Chain A"/>
    <property type="match status" value="1"/>
</dbReference>
<dbReference type="EMBL" id="SJPX01000004">
    <property type="protein sequence ID" value="TWU49607.1"/>
    <property type="molecule type" value="Genomic_DNA"/>
</dbReference>
<dbReference type="SUPFAM" id="SSF56300">
    <property type="entry name" value="Metallo-dependent phosphatases"/>
    <property type="match status" value="1"/>
</dbReference>
<name>A0A5C6END5_9BACT</name>
<evidence type="ECO:0000313" key="3">
    <source>
        <dbReference type="EMBL" id="TWU49607.1"/>
    </source>
</evidence>
<dbReference type="SUPFAM" id="SSF48695">
    <property type="entry name" value="Multiheme cytochromes"/>
    <property type="match status" value="1"/>
</dbReference>
<reference evidence="3 4" key="1">
    <citation type="submission" date="2019-02" db="EMBL/GenBank/DDBJ databases">
        <title>Deep-cultivation of Planctomycetes and their phenomic and genomic characterization uncovers novel biology.</title>
        <authorList>
            <person name="Wiegand S."/>
            <person name="Jogler M."/>
            <person name="Boedeker C."/>
            <person name="Pinto D."/>
            <person name="Vollmers J."/>
            <person name="Rivas-Marin E."/>
            <person name="Kohn T."/>
            <person name="Peeters S.H."/>
            <person name="Heuer A."/>
            <person name="Rast P."/>
            <person name="Oberbeckmann S."/>
            <person name="Bunk B."/>
            <person name="Jeske O."/>
            <person name="Meyerdierks A."/>
            <person name="Storesund J.E."/>
            <person name="Kallscheuer N."/>
            <person name="Luecker S."/>
            <person name="Lage O.M."/>
            <person name="Pohl T."/>
            <person name="Merkel B.J."/>
            <person name="Hornburger P."/>
            <person name="Mueller R.-W."/>
            <person name="Bruemmer F."/>
            <person name="Labrenz M."/>
            <person name="Spormann A.M."/>
            <person name="Op Den Camp H."/>
            <person name="Overmann J."/>
            <person name="Amann R."/>
            <person name="Jetten M.S.M."/>
            <person name="Mascher T."/>
            <person name="Medema M.H."/>
            <person name="Devos D.P."/>
            <person name="Kaster A.-K."/>
            <person name="Ovreas L."/>
            <person name="Rohde M."/>
            <person name="Galperin M.Y."/>
            <person name="Jogler C."/>
        </authorList>
    </citation>
    <scope>NUCLEOTIDE SEQUENCE [LARGE SCALE GENOMIC DNA]</scope>
    <source>
        <strain evidence="3 4">Poly59</strain>
    </source>
</reference>
<dbReference type="InterPro" id="IPR023155">
    <property type="entry name" value="Cyt_c-552/4"/>
</dbReference>